<dbReference type="GO" id="GO:0008652">
    <property type="term" value="P:amino acid biosynthetic process"/>
    <property type="evidence" value="ECO:0007669"/>
    <property type="project" value="UniProtKB-KW"/>
</dbReference>
<keyword evidence="2" id="KW-0057">Aromatic amino acid biosynthesis</keyword>
<dbReference type="OrthoDB" id="9800332at2"/>
<keyword evidence="3" id="KW-0808">Transferase</keyword>
<dbReference type="Proteomes" id="UP000002430">
    <property type="component" value="Chromosome"/>
</dbReference>
<dbReference type="RefSeq" id="WP_011526742.1">
    <property type="nucleotide sequence ID" value="NC_008011.1"/>
</dbReference>
<evidence type="ECO:0000256" key="2">
    <source>
        <dbReference type="ARBA" id="ARBA00023141"/>
    </source>
</evidence>
<keyword evidence="1" id="KW-0028">Amino-acid biosynthesis</keyword>
<reference evidence="3 4" key="1">
    <citation type="submission" date="2005-11" db="EMBL/GenBank/DDBJ databases">
        <title>The complete genome sequence of Lawsonia intracellularis: the causative agent of proliferative enteropathy.</title>
        <authorList>
            <person name="Kaur K."/>
            <person name="Zhang Q."/>
            <person name="Beckler D."/>
            <person name="Munir S."/>
            <person name="Li L."/>
            <person name="Kinsley K."/>
            <person name="Herron L."/>
            <person name="Peterson A."/>
            <person name="May B."/>
            <person name="Singh S."/>
            <person name="Gebhart C."/>
            <person name="Kapur V."/>
        </authorList>
    </citation>
    <scope>NUCLEOTIDE SEQUENCE [LARGE SCALE GENOMIC DNA]</scope>
    <source>
        <strain evidence="3 4">PHE/MN1-00</strain>
    </source>
</reference>
<protein>
    <submittedName>
        <fullName evidence="3">Shikimate kinase</fullName>
    </submittedName>
</protein>
<dbReference type="InterPro" id="IPR031322">
    <property type="entry name" value="Shikimate/glucono_kinase"/>
</dbReference>
<evidence type="ECO:0000313" key="4">
    <source>
        <dbReference type="Proteomes" id="UP000002430"/>
    </source>
</evidence>
<dbReference type="PANTHER" id="PTHR21087:SF16">
    <property type="entry name" value="SHIKIMATE KINASE 1, CHLOROPLASTIC"/>
    <property type="match status" value="1"/>
</dbReference>
<dbReference type="Pfam" id="PF01202">
    <property type="entry name" value="SKI"/>
    <property type="match status" value="1"/>
</dbReference>
<sequence length="179" mass="21102">MKYSITPTCISFIGISDFKKDFIGKLFAQYINWAYLNTNHIIEAYYGMAIKDIIYNNKNESFLTIESNIISSLNIKRTIIFTGNTCSYKMETMQYLQHIGPVVYIYTPFLKILPYLNQLKRKDMLISPSITTNNFEAFFYERDTLYSYWSTHIINDNQPIQKIINILLNLFYNSQVKTN</sequence>
<dbReference type="PANTHER" id="PTHR21087">
    <property type="entry name" value="SHIKIMATE KINASE"/>
    <property type="match status" value="1"/>
</dbReference>
<proteinExistence type="predicted"/>
<gene>
    <name evidence="3" type="ordered locus">LI0659</name>
</gene>
<dbReference type="SUPFAM" id="SSF52540">
    <property type="entry name" value="P-loop containing nucleoside triphosphate hydrolases"/>
    <property type="match status" value="1"/>
</dbReference>
<keyword evidence="3" id="KW-0418">Kinase</keyword>
<dbReference type="STRING" id="363253.LI0659"/>
<evidence type="ECO:0000256" key="1">
    <source>
        <dbReference type="ARBA" id="ARBA00022605"/>
    </source>
</evidence>
<dbReference type="GO" id="GO:0004765">
    <property type="term" value="F:shikimate kinase activity"/>
    <property type="evidence" value="ECO:0007669"/>
    <property type="project" value="TreeGrafter"/>
</dbReference>
<accession>Q1MQL4</accession>
<name>Q1MQL4_LAWIP</name>
<dbReference type="AlphaFoldDB" id="Q1MQL4"/>
<dbReference type="Gene3D" id="3.40.50.300">
    <property type="entry name" value="P-loop containing nucleotide triphosphate hydrolases"/>
    <property type="match status" value="1"/>
</dbReference>
<dbReference type="GO" id="GO:0009073">
    <property type="term" value="P:aromatic amino acid family biosynthetic process"/>
    <property type="evidence" value="ECO:0007669"/>
    <property type="project" value="UniProtKB-KW"/>
</dbReference>
<evidence type="ECO:0000313" key="3">
    <source>
        <dbReference type="EMBL" id="CAJ54713.1"/>
    </source>
</evidence>
<dbReference type="eggNOG" id="COG0703">
    <property type="taxonomic scope" value="Bacteria"/>
</dbReference>
<keyword evidence="4" id="KW-1185">Reference proteome</keyword>
<dbReference type="HOGENOM" id="CLU_057607_4_1_7"/>
<dbReference type="KEGG" id="lip:LI0659"/>
<organism evidence="3 4">
    <name type="scientific">Lawsonia intracellularis (strain PHE/MN1-00)</name>
    <dbReference type="NCBI Taxonomy" id="363253"/>
    <lineage>
        <taxon>Bacteria</taxon>
        <taxon>Pseudomonadati</taxon>
        <taxon>Thermodesulfobacteriota</taxon>
        <taxon>Desulfovibrionia</taxon>
        <taxon>Desulfovibrionales</taxon>
        <taxon>Desulfovibrionaceae</taxon>
        <taxon>Lawsonia</taxon>
    </lineage>
</organism>
<dbReference type="GO" id="GO:0005829">
    <property type="term" value="C:cytosol"/>
    <property type="evidence" value="ECO:0007669"/>
    <property type="project" value="TreeGrafter"/>
</dbReference>
<dbReference type="EMBL" id="AM180252">
    <property type="protein sequence ID" value="CAJ54713.1"/>
    <property type="molecule type" value="Genomic_DNA"/>
</dbReference>
<dbReference type="InterPro" id="IPR027417">
    <property type="entry name" value="P-loop_NTPase"/>
</dbReference>